<feature type="domain" description="Tyr recombinase" evidence="10">
    <location>
        <begin position="107"/>
        <end position="289"/>
    </location>
</feature>
<dbReference type="PANTHER" id="PTHR30349:SF77">
    <property type="entry name" value="TYROSINE RECOMBINASE XERC"/>
    <property type="match status" value="1"/>
</dbReference>
<keyword evidence="6 9" id="KW-0238">DNA-binding</keyword>
<accession>A0A318ID99</accession>
<dbReference type="Proteomes" id="UP000248314">
    <property type="component" value="Unassembled WGS sequence"/>
</dbReference>
<dbReference type="InterPro" id="IPR010998">
    <property type="entry name" value="Integrase_recombinase_N"/>
</dbReference>
<name>A0A318ID99_9BACT</name>
<protein>
    <submittedName>
        <fullName evidence="12">Integrase/recombinase XerC</fullName>
    </submittedName>
</protein>
<evidence type="ECO:0000256" key="3">
    <source>
        <dbReference type="ARBA" id="ARBA00022618"/>
    </source>
</evidence>
<dbReference type="Pfam" id="PF02899">
    <property type="entry name" value="Phage_int_SAM_1"/>
    <property type="match status" value="1"/>
</dbReference>
<dbReference type="GO" id="GO:0006310">
    <property type="term" value="P:DNA recombination"/>
    <property type="evidence" value="ECO:0007669"/>
    <property type="project" value="UniProtKB-KW"/>
</dbReference>
<dbReference type="STRING" id="1122991.GCA_000613445_02654"/>
<reference evidence="12 13" key="1">
    <citation type="submission" date="2018-05" db="EMBL/GenBank/DDBJ databases">
        <title>Genomic Encyclopedia of Type Strains, Phase I: the one thousand microbial genomes (KMG-I) project.</title>
        <authorList>
            <person name="Kyrpides N."/>
        </authorList>
    </citation>
    <scope>NUCLEOTIDE SEQUENCE [LARGE SCALE GENOMIC DNA]</scope>
    <source>
        <strain evidence="12 13">DSM 15611</strain>
    </source>
</reference>
<keyword evidence="2" id="KW-0963">Cytoplasm</keyword>
<dbReference type="GO" id="GO:0015074">
    <property type="term" value="P:DNA integration"/>
    <property type="evidence" value="ECO:0007669"/>
    <property type="project" value="UniProtKB-KW"/>
</dbReference>
<dbReference type="GO" id="GO:0005737">
    <property type="term" value="C:cytoplasm"/>
    <property type="evidence" value="ECO:0007669"/>
    <property type="project" value="UniProtKB-SubCell"/>
</dbReference>
<dbReference type="InterPro" id="IPR002104">
    <property type="entry name" value="Integrase_catalytic"/>
</dbReference>
<evidence type="ECO:0000256" key="4">
    <source>
        <dbReference type="ARBA" id="ARBA00022829"/>
    </source>
</evidence>
<dbReference type="PROSITE" id="PS51898">
    <property type="entry name" value="TYR_RECOMBINASE"/>
    <property type="match status" value="1"/>
</dbReference>
<evidence type="ECO:0000259" key="11">
    <source>
        <dbReference type="PROSITE" id="PS51900"/>
    </source>
</evidence>
<dbReference type="EMBL" id="QJJX01000009">
    <property type="protein sequence ID" value="PXX22801.1"/>
    <property type="molecule type" value="Genomic_DNA"/>
</dbReference>
<evidence type="ECO:0000256" key="6">
    <source>
        <dbReference type="ARBA" id="ARBA00023125"/>
    </source>
</evidence>
<evidence type="ECO:0000313" key="13">
    <source>
        <dbReference type="Proteomes" id="UP000248314"/>
    </source>
</evidence>
<keyword evidence="13" id="KW-1185">Reference proteome</keyword>
<dbReference type="InterPro" id="IPR050090">
    <property type="entry name" value="Tyrosine_recombinase_XerCD"/>
</dbReference>
<keyword evidence="3" id="KW-0132">Cell division</keyword>
<dbReference type="PROSITE" id="PS51900">
    <property type="entry name" value="CB"/>
    <property type="match status" value="1"/>
</dbReference>
<dbReference type="GO" id="GO:0003677">
    <property type="term" value="F:DNA binding"/>
    <property type="evidence" value="ECO:0007669"/>
    <property type="project" value="UniProtKB-UniRule"/>
</dbReference>
<evidence type="ECO:0000313" key="12">
    <source>
        <dbReference type="EMBL" id="PXX22801.1"/>
    </source>
</evidence>
<organism evidence="12 13">
    <name type="scientific">Hoylesella shahii DSM 15611 = JCM 12083</name>
    <dbReference type="NCBI Taxonomy" id="1122991"/>
    <lineage>
        <taxon>Bacteria</taxon>
        <taxon>Pseudomonadati</taxon>
        <taxon>Bacteroidota</taxon>
        <taxon>Bacteroidia</taxon>
        <taxon>Bacteroidales</taxon>
        <taxon>Prevotellaceae</taxon>
        <taxon>Hoylesella</taxon>
    </lineage>
</organism>
<dbReference type="Gene3D" id="1.10.150.130">
    <property type="match status" value="1"/>
</dbReference>
<dbReference type="Gene3D" id="1.10.443.10">
    <property type="entry name" value="Intergrase catalytic core"/>
    <property type="match status" value="1"/>
</dbReference>
<dbReference type="GO" id="GO:0007059">
    <property type="term" value="P:chromosome segregation"/>
    <property type="evidence" value="ECO:0007669"/>
    <property type="project" value="UniProtKB-KW"/>
</dbReference>
<evidence type="ECO:0000256" key="2">
    <source>
        <dbReference type="ARBA" id="ARBA00022490"/>
    </source>
</evidence>
<comment type="subcellular location">
    <subcellularLocation>
        <location evidence="1">Cytoplasm</location>
    </subcellularLocation>
</comment>
<evidence type="ECO:0000256" key="1">
    <source>
        <dbReference type="ARBA" id="ARBA00004496"/>
    </source>
</evidence>
<keyword evidence="4" id="KW-0159">Chromosome partition</keyword>
<keyword evidence="5" id="KW-0229">DNA integration</keyword>
<proteinExistence type="predicted"/>
<dbReference type="Pfam" id="PF00589">
    <property type="entry name" value="Phage_integrase"/>
    <property type="match status" value="1"/>
</dbReference>
<dbReference type="InterPro" id="IPR044068">
    <property type="entry name" value="CB"/>
</dbReference>
<dbReference type="PANTHER" id="PTHR30349">
    <property type="entry name" value="PHAGE INTEGRASE-RELATED"/>
    <property type="match status" value="1"/>
</dbReference>
<dbReference type="InterPro" id="IPR013762">
    <property type="entry name" value="Integrase-like_cat_sf"/>
</dbReference>
<dbReference type="SUPFAM" id="SSF56349">
    <property type="entry name" value="DNA breaking-rejoining enzymes"/>
    <property type="match status" value="1"/>
</dbReference>
<evidence type="ECO:0000256" key="7">
    <source>
        <dbReference type="ARBA" id="ARBA00023172"/>
    </source>
</evidence>
<dbReference type="InterPro" id="IPR011010">
    <property type="entry name" value="DNA_brk_join_enz"/>
</dbReference>
<evidence type="ECO:0000256" key="5">
    <source>
        <dbReference type="ARBA" id="ARBA00022908"/>
    </source>
</evidence>
<dbReference type="InterPro" id="IPR004107">
    <property type="entry name" value="Integrase_SAM-like_N"/>
</dbReference>
<keyword evidence="8" id="KW-0131">Cell cycle</keyword>
<comment type="caution">
    <text evidence="12">The sequence shown here is derived from an EMBL/GenBank/DDBJ whole genome shotgun (WGS) entry which is preliminary data.</text>
</comment>
<evidence type="ECO:0000259" key="10">
    <source>
        <dbReference type="PROSITE" id="PS51898"/>
    </source>
</evidence>
<keyword evidence="7" id="KW-0233">DNA recombination</keyword>
<gene>
    <name evidence="12" type="ORF">EJ73_01075</name>
</gene>
<dbReference type="GO" id="GO:0051301">
    <property type="term" value="P:cell division"/>
    <property type="evidence" value="ECO:0007669"/>
    <property type="project" value="UniProtKB-KW"/>
</dbReference>
<evidence type="ECO:0000256" key="9">
    <source>
        <dbReference type="PROSITE-ProRule" id="PRU01248"/>
    </source>
</evidence>
<feature type="domain" description="Core-binding (CB)" evidence="11">
    <location>
        <begin position="1"/>
        <end position="86"/>
    </location>
</feature>
<evidence type="ECO:0000256" key="8">
    <source>
        <dbReference type="ARBA" id="ARBA00023306"/>
    </source>
</evidence>
<dbReference type="AlphaFoldDB" id="A0A318ID99"/>
<sequence>MSMTTEQFLNYLQYELNRSELTIVSYGDDLRAFEAFFKNKDTLLTWEAVDADLIRDWMESMMDKGCSATTIQRRLSALRSFYRFGLTRGYVTKNPVRGIVGPKRSRPLPQFLRESEMNRLLDDVPVGDSYRELLAYIIVLVFYSTGMRLAELVGLDDDNIDFDTRVIKVLGKGSKQRLIPFADELEEGLKIYVARRDAEVVRKDKAFFVDQRGQRVKRGAVQNSVRASLAKVTSMKKRSPHVLRHTFATAMLNNEAGLESVKKLLGHESLSTTEIYTHTTFEQLKKIYDKAHPRA</sequence>